<evidence type="ECO:0000313" key="10">
    <source>
        <dbReference type="Proteomes" id="UP000298663"/>
    </source>
</evidence>
<name>A0A4U8V221_STECR</name>
<feature type="compositionally biased region" description="Acidic residues" evidence="8">
    <location>
        <begin position="594"/>
        <end position="611"/>
    </location>
</feature>
<evidence type="ECO:0000256" key="7">
    <source>
        <dbReference type="PROSITE-ProRule" id="PRU00339"/>
    </source>
</evidence>
<organism evidence="9 10">
    <name type="scientific">Steinernema carpocapsae</name>
    <name type="common">Entomopathogenic nematode</name>
    <dbReference type="NCBI Taxonomy" id="34508"/>
    <lineage>
        <taxon>Eukaryota</taxon>
        <taxon>Metazoa</taxon>
        <taxon>Ecdysozoa</taxon>
        <taxon>Nematoda</taxon>
        <taxon>Chromadorea</taxon>
        <taxon>Rhabditida</taxon>
        <taxon>Tylenchina</taxon>
        <taxon>Panagrolaimomorpha</taxon>
        <taxon>Strongyloidoidea</taxon>
        <taxon>Steinernematidae</taxon>
        <taxon>Steinernema</taxon>
    </lineage>
</organism>
<dbReference type="EMBL" id="CM016762">
    <property type="protein sequence ID" value="TMS39951.1"/>
    <property type="molecule type" value="Genomic_DNA"/>
</dbReference>
<dbReference type="Proteomes" id="UP000298663">
    <property type="component" value="Chromosome X"/>
</dbReference>
<feature type="compositionally biased region" description="Basic and acidic residues" evidence="8">
    <location>
        <begin position="559"/>
        <end position="572"/>
    </location>
</feature>
<dbReference type="PANTHER" id="PTHR12558:SF9">
    <property type="entry name" value="CELL DIVISION CYCLE PROTEIN 16 HOMOLOG"/>
    <property type="match status" value="1"/>
</dbReference>
<evidence type="ECO:0000256" key="8">
    <source>
        <dbReference type="SAM" id="MobiDB-lite"/>
    </source>
</evidence>
<keyword evidence="3" id="KW-0498">Mitosis</keyword>
<protein>
    <submittedName>
        <fullName evidence="9">Uncharacterized protein</fullName>
    </submittedName>
</protein>
<gene>
    <name evidence="9" type="ORF">L596_006398</name>
</gene>
<dbReference type="AlphaFoldDB" id="A0A4U8V221"/>
<evidence type="ECO:0000256" key="4">
    <source>
        <dbReference type="ARBA" id="ARBA00022786"/>
    </source>
</evidence>
<evidence type="ECO:0000256" key="1">
    <source>
        <dbReference type="ARBA" id="ARBA00022618"/>
    </source>
</evidence>
<dbReference type="Pfam" id="PF13181">
    <property type="entry name" value="TPR_8"/>
    <property type="match status" value="1"/>
</dbReference>
<sequence>MAEFLKVLCTCKDWERTVSFTECNKLQEHDLIFIYFYFNALYNLKRYEVIGSVRFGHMAEFFDVPCATTEAEEAAYQQHLSTRSMQDSKKLQDLQAQIKAIPGLLFILGKSYNIAQNRRAASACFRACLERDALAIDAIQELVRHRLLSQSDILTYLDEAAEKSDLNETERKLFEMARLYIDDYELTERRDEDHLDLEEPFYKHPATRATIANELFKRGDAHKAHEITSQLMKEEGLIGLGLLVHIGTLVQLGRASDLYCLAHNLVKKDPDNDVAWYAVGCYYYVVNARGDCKIFLNKCTTMNPSFGEAWIMFGHILTTESEHEHALSCYQRAGRLVEHSFEPHLYIGLEHSYANNLSVATGHLKDAASISGNHAIVLQEQGVLLYHQEQTEDAYCKFIEALQSITGYKDTVEVKQLLNHHFDEFWEPLINNLGHAARRLNHYEEALLCFRKSLLIWPRNESALAALSATACSADKDLAIQFAHEALVENPTDPIMKQLLKTFIEETAVEDDLDVWSFDGSEDLESHTMDILLNGLKSNMSTMTIGTPEEDESFVNELGRAKKSEKGRRPNAEPRIGTPYNTRSHARAQAAANVEEDEPVEEAEQPESMES</sequence>
<keyword evidence="6" id="KW-0131">Cell cycle</keyword>
<reference evidence="9 10" key="1">
    <citation type="journal article" date="2015" name="Genome Biol.">
        <title>Comparative genomics of Steinernema reveals deeply conserved gene regulatory networks.</title>
        <authorList>
            <person name="Dillman A.R."/>
            <person name="Macchietto M."/>
            <person name="Porter C.F."/>
            <person name="Rogers A."/>
            <person name="Williams B."/>
            <person name="Antoshechkin I."/>
            <person name="Lee M.M."/>
            <person name="Goodwin Z."/>
            <person name="Lu X."/>
            <person name="Lewis E.E."/>
            <person name="Goodrich-Blair H."/>
            <person name="Stock S.P."/>
            <person name="Adams B.J."/>
            <person name="Sternberg P.W."/>
            <person name="Mortazavi A."/>
        </authorList>
    </citation>
    <scope>NUCLEOTIDE SEQUENCE [LARGE SCALE GENOMIC DNA]</scope>
    <source>
        <strain evidence="9 10">ALL</strain>
    </source>
</reference>
<evidence type="ECO:0000256" key="6">
    <source>
        <dbReference type="ARBA" id="ARBA00023306"/>
    </source>
</evidence>
<dbReference type="OrthoDB" id="10006270at2759"/>
<keyword evidence="10" id="KW-1185">Reference proteome</keyword>
<evidence type="ECO:0000256" key="5">
    <source>
        <dbReference type="ARBA" id="ARBA00022803"/>
    </source>
</evidence>
<accession>A0A4U8V221</accession>
<dbReference type="GO" id="GO:0051301">
    <property type="term" value="P:cell division"/>
    <property type="evidence" value="ECO:0007669"/>
    <property type="project" value="UniProtKB-KW"/>
</dbReference>
<proteinExistence type="predicted"/>
<dbReference type="GO" id="GO:0005680">
    <property type="term" value="C:anaphase-promoting complex"/>
    <property type="evidence" value="ECO:0007669"/>
    <property type="project" value="TreeGrafter"/>
</dbReference>
<dbReference type="GO" id="GO:0005737">
    <property type="term" value="C:cytoplasm"/>
    <property type="evidence" value="ECO:0007669"/>
    <property type="project" value="TreeGrafter"/>
</dbReference>
<keyword evidence="2" id="KW-0677">Repeat</keyword>
<keyword evidence="1" id="KW-0132">Cell division</keyword>
<dbReference type="GO" id="GO:0031145">
    <property type="term" value="P:anaphase-promoting complex-dependent catabolic process"/>
    <property type="evidence" value="ECO:0007669"/>
    <property type="project" value="TreeGrafter"/>
</dbReference>
<feature type="repeat" description="TPR" evidence="7">
    <location>
        <begin position="307"/>
        <end position="340"/>
    </location>
</feature>
<keyword evidence="4" id="KW-0833">Ubl conjugation pathway</keyword>
<feature type="region of interest" description="Disordered" evidence="8">
    <location>
        <begin position="559"/>
        <end position="611"/>
    </location>
</feature>
<dbReference type="InterPro" id="IPR019734">
    <property type="entry name" value="TPR_rpt"/>
</dbReference>
<dbReference type="Gene3D" id="1.25.40.10">
    <property type="entry name" value="Tetratricopeptide repeat domain"/>
    <property type="match status" value="1"/>
</dbReference>
<reference evidence="9 10" key="2">
    <citation type="journal article" date="2019" name="G3 (Bethesda)">
        <title>Hybrid Assembly of the Genome of the Entomopathogenic Nematode Steinernema carpocapsae Identifies the X-Chromosome.</title>
        <authorList>
            <person name="Serra L."/>
            <person name="Macchietto M."/>
            <person name="Macias-Munoz A."/>
            <person name="McGill C.J."/>
            <person name="Rodriguez I.M."/>
            <person name="Rodriguez B."/>
            <person name="Murad R."/>
            <person name="Mortazavi A."/>
        </authorList>
    </citation>
    <scope>NUCLEOTIDE SEQUENCE [LARGE SCALE GENOMIC DNA]</scope>
    <source>
        <strain evidence="9 10">ALL</strain>
    </source>
</reference>
<evidence type="ECO:0000313" key="9">
    <source>
        <dbReference type="EMBL" id="TMS39951.1"/>
    </source>
</evidence>
<feature type="repeat" description="TPR" evidence="7">
    <location>
        <begin position="427"/>
        <end position="460"/>
    </location>
</feature>
<dbReference type="SMART" id="SM00028">
    <property type="entry name" value="TPR"/>
    <property type="match status" value="5"/>
</dbReference>
<dbReference type="SUPFAM" id="SSF48452">
    <property type="entry name" value="TPR-like"/>
    <property type="match status" value="1"/>
</dbReference>
<dbReference type="PANTHER" id="PTHR12558">
    <property type="entry name" value="CELL DIVISION CYCLE 16,23,27"/>
    <property type="match status" value="1"/>
</dbReference>
<dbReference type="PROSITE" id="PS50005">
    <property type="entry name" value="TPR"/>
    <property type="match status" value="2"/>
</dbReference>
<dbReference type="InterPro" id="IPR011990">
    <property type="entry name" value="TPR-like_helical_dom_sf"/>
</dbReference>
<keyword evidence="5 7" id="KW-0802">TPR repeat</keyword>
<evidence type="ECO:0000256" key="3">
    <source>
        <dbReference type="ARBA" id="ARBA00022776"/>
    </source>
</evidence>
<evidence type="ECO:0000256" key="2">
    <source>
        <dbReference type="ARBA" id="ARBA00022737"/>
    </source>
</evidence>
<dbReference type="GO" id="GO:0016567">
    <property type="term" value="P:protein ubiquitination"/>
    <property type="evidence" value="ECO:0007669"/>
    <property type="project" value="TreeGrafter"/>
</dbReference>
<dbReference type="STRING" id="34508.A0A4U8V221"/>
<dbReference type="GO" id="GO:0045842">
    <property type="term" value="P:positive regulation of mitotic metaphase/anaphase transition"/>
    <property type="evidence" value="ECO:0007669"/>
    <property type="project" value="TreeGrafter"/>
</dbReference>